<name>A0A2A9NX77_9AGAR</name>
<evidence type="ECO:0000256" key="1">
    <source>
        <dbReference type="SAM" id="MobiDB-lite"/>
    </source>
</evidence>
<dbReference type="EMBL" id="KZ301971">
    <property type="protein sequence ID" value="PFH54084.1"/>
    <property type="molecule type" value="Genomic_DNA"/>
</dbReference>
<reference evidence="3 4" key="1">
    <citation type="submission" date="2014-02" db="EMBL/GenBank/DDBJ databases">
        <title>Transposable element dynamics among asymbiotic and ectomycorrhizal Amanita fungi.</title>
        <authorList>
            <consortium name="DOE Joint Genome Institute"/>
            <person name="Hess J."/>
            <person name="Skrede I."/>
            <person name="Wolfe B."/>
            <person name="LaButti K."/>
            <person name="Ohm R.A."/>
            <person name="Grigoriev I.V."/>
            <person name="Pringle A."/>
        </authorList>
    </citation>
    <scope>NUCLEOTIDE SEQUENCE [LARGE SCALE GENOMIC DNA]</scope>
    <source>
        <strain evidence="3 4">SKay4041</strain>
    </source>
</reference>
<dbReference type="InterPro" id="IPR011074">
    <property type="entry name" value="CRAL/TRIO_N_dom"/>
</dbReference>
<organism evidence="3 4">
    <name type="scientific">Amanita thiersii Skay4041</name>
    <dbReference type="NCBI Taxonomy" id="703135"/>
    <lineage>
        <taxon>Eukaryota</taxon>
        <taxon>Fungi</taxon>
        <taxon>Dikarya</taxon>
        <taxon>Basidiomycota</taxon>
        <taxon>Agaricomycotina</taxon>
        <taxon>Agaricomycetes</taxon>
        <taxon>Agaricomycetidae</taxon>
        <taxon>Agaricales</taxon>
        <taxon>Pluteineae</taxon>
        <taxon>Amanitaceae</taxon>
        <taxon>Amanita</taxon>
    </lineage>
</organism>
<dbReference type="InterPro" id="IPR005197">
    <property type="entry name" value="Glyco_hydro_71"/>
</dbReference>
<dbReference type="PANTHER" id="PTHR45657:SF1">
    <property type="entry name" value="CRAL-TRIO DOMAIN-CONTAINING PROTEIN YKL091C-RELATED"/>
    <property type="match status" value="1"/>
</dbReference>
<evidence type="ECO:0000259" key="2">
    <source>
        <dbReference type="PROSITE" id="PS50191"/>
    </source>
</evidence>
<dbReference type="InterPro" id="IPR036865">
    <property type="entry name" value="CRAL-TRIO_dom_sf"/>
</dbReference>
<dbReference type="Gene3D" id="3.20.20.80">
    <property type="entry name" value="Glycosidases"/>
    <property type="match status" value="1"/>
</dbReference>
<dbReference type="Pfam" id="PF00650">
    <property type="entry name" value="CRAL_TRIO"/>
    <property type="match status" value="1"/>
</dbReference>
<dbReference type="AlphaFoldDB" id="A0A2A9NX77"/>
<keyword evidence="3" id="KW-0378">Hydrolase</keyword>
<dbReference type="Pfam" id="PF03659">
    <property type="entry name" value="Glyco_hydro_71"/>
    <property type="match status" value="1"/>
</dbReference>
<dbReference type="SMART" id="SM00516">
    <property type="entry name" value="SEC14"/>
    <property type="match status" value="1"/>
</dbReference>
<gene>
    <name evidence="3" type="ORF">AMATHDRAFT_73088</name>
</gene>
<dbReference type="CDD" id="cd00170">
    <property type="entry name" value="SEC14"/>
    <property type="match status" value="1"/>
</dbReference>
<keyword evidence="4" id="KW-1185">Reference proteome</keyword>
<protein>
    <submittedName>
        <fullName evidence="3">Glycoside hydrolase family 71 protein</fullName>
    </submittedName>
</protein>
<dbReference type="Gene3D" id="3.40.525.10">
    <property type="entry name" value="CRAL-TRIO lipid binding domain"/>
    <property type="match status" value="1"/>
</dbReference>
<feature type="domain" description="CRAL-TRIO" evidence="2">
    <location>
        <begin position="72"/>
        <end position="245"/>
    </location>
</feature>
<evidence type="ECO:0000313" key="3">
    <source>
        <dbReference type="EMBL" id="PFH54084.1"/>
    </source>
</evidence>
<dbReference type="STRING" id="703135.A0A2A9NX77"/>
<dbReference type="InterPro" id="IPR051026">
    <property type="entry name" value="PI/PC_transfer"/>
</dbReference>
<dbReference type="PROSITE" id="PS50191">
    <property type="entry name" value="CRAL_TRIO"/>
    <property type="match status" value="1"/>
</dbReference>
<dbReference type="Proteomes" id="UP000242287">
    <property type="component" value="Unassembled WGS sequence"/>
</dbReference>
<dbReference type="PANTHER" id="PTHR45657">
    <property type="entry name" value="CRAL-TRIO DOMAIN-CONTAINING PROTEIN YKL091C-RELATED"/>
    <property type="match status" value="1"/>
</dbReference>
<dbReference type="GO" id="GO:0051118">
    <property type="term" value="F:glucan endo-1,3-alpha-glucosidase activity"/>
    <property type="evidence" value="ECO:0007669"/>
    <property type="project" value="InterPro"/>
</dbReference>
<dbReference type="SMART" id="SM01100">
    <property type="entry name" value="CRAL_TRIO_N"/>
    <property type="match status" value="1"/>
</dbReference>
<accession>A0A2A9NX77</accession>
<dbReference type="CDD" id="cd11577">
    <property type="entry name" value="GH71"/>
    <property type="match status" value="1"/>
</dbReference>
<sequence length="691" mass="77650">MHGHRHQIPEDVLRQFRKEVFDEGILREGDSIGTDDDTLLRFLRARKFDLKLAKKMLRDCQDWRKTVEGYGIDKLYRQIDPFDYPERQAVFECWPMWFHKRGRPLNIHQLGNLDLPRLFKTCTPERHWQSVLVNCESLTREILPAASRGAERTIGTVFVIVDLKGFGIQQFWQMKSLARRSFQVSQDYYPETMGQLAIVNAPASFTAIWAAIRPWLSKETAEKVDILGSDYREVLLDLIDAENLPRISSRSDGNSTSSNSSPSTTSTAPPSQSSTSSNPKYVVAHHMVGNTYTYAIRDWAEDITHAHGAGIDGFALNMGRDDWQSAKVADAYEAARQSGLDFKLFISFDMASFPCGSPQDAGTLRNIARTYLNHQNQLRLANRAVISTFAGESCTFGQDSPASGWRTQFVRHPDLNGQIYFIPAFFIDPNKFGEFQDVMNGDFHWNSGWPTKLTTPFVVSLANTLPGAPTSLIGSLQQNKAATASNNNLLASTLDRFIYVSDQHLYVRRWESLIASRDQVDIVQVITWNDYGESHYIGPIKGVQPNSQAWVDGMDHTAWLDLTSYYATAFKTGSYPPIKTDQLYMWSRTHPAQAQASDDPVGHPENFEISSDSVWVVVMITTPATKTKTFNVNAGVTRLSIPIAPGGIMHGAITRGNDTIVELRPKDFVFNGSPSRYNYNAFVAGARAQNK</sequence>
<feature type="region of interest" description="Disordered" evidence="1">
    <location>
        <begin position="247"/>
        <end position="278"/>
    </location>
</feature>
<evidence type="ECO:0000313" key="4">
    <source>
        <dbReference type="Proteomes" id="UP000242287"/>
    </source>
</evidence>
<proteinExistence type="predicted"/>
<dbReference type="SUPFAM" id="SSF52087">
    <property type="entry name" value="CRAL/TRIO domain"/>
    <property type="match status" value="1"/>
</dbReference>
<dbReference type="Gene3D" id="1.10.8.20">
    <property type="entry name" value="N-terminal domain of phosphatidylinositol transfer protein sec14p"/>
    <property type="match status" value="1"/>
</dbReference>
<dbReference type="InterPro" id="IPR036273">
    <property type="entry name" value="CRAL/TRIO_N_dom_sf"/>
</dbReference>
<dbReference type="SUPFAM" id="SSF46938">
    <property type="entry name" value="CRAL/TRIO N-terminal domain"/>
    <property type="match status" value="1"/>
</dbReference>
<dbReference type="OrthoDB" id="3257981at2759"/>
<dbReference type="Pfam" id="PF03765">
    <property type="entry name" value="CRAL_TRIO_N"/>
    <property type="match status" value="1"/>
</dbReference>
<feature type="compositionally biased region" description="Low complexity" evidence="1">
    <location>
        <begin position="248"/>
        <end position="278"/>
    </location>
</feature>
<dbReference type="InterPro" id="IPR001251">
    <property type="entry name" value="CRAL-TRIO_dom"/>
</dbReference>